<evidence type="ECO:0008006" key="8">
    <source>
        <dbReference type="Google" id="ProtNLM"/>
    </source>
</evidence>
<dbReference type="CDD" id="cd12168">
    <property type="entry name" value="Mand_dh_like"/>
    <property type="match status" value="1"/>
</dbReference>
<dbReference type="GO" id="GO:0016618">
    <property type="term" value="F:hydroxypyruvate reductase [NAD(P)H] activity"/>
    <property type="evidence" value="ECO:0007669"/>
    <property type="project" value="TreeGrafter"/>
</dbReference>
<evidence type="ECO:0000313" key="7">
    <source>
        <dbReference type="Proteomes" id="UP000807716"/>
    </source>
</evidence>
<gene>
    <name evidence="6" type="ORF">DFQ27_006763</name>
</gene>
<dbReference type="Pfam" id="PF02826">
    <property type="entry name" value="2-Hacid_dh_C"/>
    <property type="match status" value="1"/>
</dbReference>
<dbReference type="OrthoDB" id="298012at2759"/>
<keyword evidence="2 3" id="KW-0560">Oxidoreductase</keyword>
<evidence type="ECO:0000259" key="4">
    <source>
        <dbReference type="Pfam" id="PF00389"/>
    </source>
</evidence>
<reference evidence="6" key="1">
    <citation type="journal article" date="2020" name="Fungal Divers.">
        <title>Resolving the Mortierellaceae phylogeny through synthesis of multi-gene phylogenetics and phylogenomics.</title>
        <authorList>
            <person name="Vandepol N."/>
            <person name="Liber J."/>
            <person name="Desiro A."/>
            <person name="Na H."/>
            <person name="Kennedy M."/>
            <person name="Barry K."/>
            <person name="Grigoriev I.V."/>
            <person name="Miller A.N."/>
            <person name="O'Donnell K."/>
            <person name="Stajich J.E."/>
            <person name="Bonito G."/>
        </authorList>
    </citation>
    <scope>NUCLEOTIDE SEQUENCE</scope>
    <source>
        <strain evidence="6">BC1065</strain>
    </source>
</reference>
<keyword evidence="7" id="KW-1185">Reference proteome</keyword>
<comment type="similarity">
    <text evidence="1 3">Belongs to the D-isomer specific 2-hydroxyacid dehydrogenase family.</text>
</comment>
<evidence type="ECO:0000313" key="6">
    <source>
        <dbReference type="EMBL" id="KAG0254565.1"/>
    </source>
</evidence>
<dbReference type="Proteomes" id="UP000807716">
    <property type="component" value="Unassembled WGS sequence"/>
</dbReference>
<dbReference type="PANTHER" id="PTHR10996:SF257">
    <property type="entry name" value="GLYOXYLATE REDUCTASE 1"/>
    <property type="match status" value="1"/>
</dbReference>
<dbReference type="SUPFAM" id="SSF51735">
    <property type="entry name" value="NAD(P)-binding Rossmann-fold domains"/>
    <property type="match status" value="1"/>
</dbReference>
<organism evidence="6 7">
    <name type="scientific">Actinomortierella ambigua</name>
    <dbReference type="NCBI Taxonomy" id="1343610"/>
    <lineage>
        <taxon>Eukaryota</taxon>
        <taxon>Fungi</taxon>
        <taxon>Fungi incertae sedis</taxon>
        <taxon>Mucoromycota</taxon>
        <taxon>Mortierellomycotina</taxon>
        <taxon>Mortierellomycetes</taxon>
        <taxon>Mortierellales</taxon>
        <taxon>Mortierellaceae</taxon>
        <taxon>Actinomortierella</taxon>
    </lineage>
</organism>
<dbReference type="EMBL" id="JAAAJB010000509">
    <property type="protein sequence ID" value="KAG0254565.1"/>
    <property type="molecule type" value="Genomic_DNA"/>
</dbReference>
<dbReference type="InterPro" id="IPR006139">
    <property type="entry name" value="D-isomer_2_OHA_DH_cat_dom"/>
</dbReference>
<evidence type="ECO:0000256" key="2">
    <source>
        <dbReference type="ARBA" id="ARBA00023002"/>
    </source>
</evidence>
<dbReference type="InterPro" id="IPR006140">
    <property type="entry name" value="D-isomer_DH_NAD-bd"/>
</dbReference>
<comment type="caution">
    <text evidence="6">The sequence shown here is derived from an EMBL/GenBank/DDBJ whole genome shotgun (WGS) entry which is preliminary data.</text>
</comment>
<dbReference type="GO" id="GO:0005829">
    <property type="term" value="C:cytosol"/>
    <property type="evidence" value="ECO:0007669"/>
    <property type="project" value="TreeGrafter"/>
</dbReference>
<evidence type="ECO:0000259" key="5">
    <source>
        <dbReference type="Pfam" id="PF02826"/>
    </source>
</evidence>
<dbReference type="GO" id="GO:0051287">
    <property type="term" value="F:NAD binding"/>
    <property type="evidence" value="ECO:0007669"/>
    <property type="project" value="InterPro"/>
</dbReference>
<dbReference type="InterPro" id="IPR050223">
    <property type="entry name" value="D-isomer_2-hydroxyacid_DH"/>
</dbReference>
<evidence type="ECO:0000256" key="3">
    <source>
        <dbReference type="RuleBase" id="RU003719"/>
    </source>
</evidence>
<dbReference type="InterPro" id="IPR036291">
    <property type="entry name" value="NAD(P)-bd_dom_sf"/>
</dbReference>
<feature type="domain" description="D-isomer specific 2-hydroxyacid dehydrogenase catalytic" evidence="4">
    <location>
        <begin position="60"/>
        <end position="339"/>
    </location>
</feature>
<dbReference type="SUPFAM" id="SSF52283">
    <property type="entry name" value="Formate/glycerate dehydrogenase catalytic domain-like"/>
    <property type="match status" value="1"/>
</dbReference>
<dbReference type="FunFam" id="3.40.50.720:FF:000026">
    <property type="entry name" value="Glyoxylate/hydroxypyruvate reductase B"/>
    <property type="match status" value="1"/>
</dbReference>
<protein>
    <recommendedName>
        <fullName evidence="8">Glyoxylate reductase</fullName>
    </recommendedName>
</protein>
<dbReference type="Gene3D" id="3.40.50.720">
    <property type="entry name" value="NAD(P)-binding Rossmann-like Domain"/>
    <property type="match status" value="2"/>
</dbReference>
<dbReference type="Pfam" id="PF00389">
    <property type="entry name" value="2-Hacid_dh"/>
    <property type="match status" value="1"/>
</dbReference>
<name>A0A9P6PVF6_9FUNG</name>
<dbReference type="PROSITE" id="PS00065">
    <property type="entry name" value="D_2_HYDROXYACID_DH_1"/>
    <property type="match status" value="1"/>
</dbReference>
<evidence type="ECO:0000256" key="1">
    <source>
        <dbReference type="ARBA" id="ARBA00005854"/>
    </source>
</evidence>
<dbReference type="InterPro" id="IPR029752">
    <property type="entry name" value="D-isomer_DH_CS1"/>
</dbReference>
<dbReference type="PANTHER" id="PTHR10996">
    <property type="entry name" value="2-HYDROXYACID DEHYDROGENASE-RELATED"/>
    <property type="match status" value="1"/>
</dbReference>
<dbReference type="AlphaFoldDB" id="A0A9P6PVF6"/>
<dbReference type="GO" id="GO:0030267">
    <property type="term" value="F:glyoxylate reductase (NADPH) activity"/>
    <property type="evidence" value="ECO:0007669"/>
    <property type="project" value="TreeGrafter"/>
</dbReference>
<proteinExistence type="inferred from homology"/>
<feature type="domain" description="D-isomer specific 2-hydroxyacid dehydrogenase NAD-binding" evidence="5">
    <location>
        <begin position="133"/>
        <end position="307"/>
    </location>
</feature>
<accession>A0A9P6PVF6</accession>
<sequence length="366" mass="40361">MDWIKKAGWDIKDEDVKKQNVLILAPIQYGVQDMEDFQEYFTPKIFEGTRQDFIRRCKKGGKYDGYTAMIWNSKVIGPLDKELVDAMPSSMRIIALRAAGYDGIDIDACAARGITVTNTPGVVSDATADTAMFLILGCLRRFSEGQTLLRQGKFMERLPRANDLAAKTIGIIGLGGIGKAIAKRANAFGMLVQYYNRRRLDIRDEAKWNVRYAAYDTLLRESDVIVVCVPLTESTRHLLSTAQFEKMKDGVVVINISRGPTIDEAALVAALDSGKVASAGLDVFEFEPRVSEGLLSHPRCTLVPHMGTHTVESTKDMENLAMRNIKKFLLHGEAISPVNKVAPASSSAGDQITDTIDINQLNITLS</sequence>